<dbReference type="GO" id="GO:0005886">
    <property type="term" value="C:plasma membrane"/>
    <property type="evidence" value="ECO:0007669"/>
    <property type="project" value="TreeGrafter"/>
</dbReference>
<feature type="transmembrane region" description="Helical" evidence="8">
    <location>
        <begin position="312"/>
        <end position="333"/>
    </location>
</feature>
<dbReference type="PANTHER" id="PTHR24243">
    <property type="entry name" value="G-PROTEIN COUPLED RECEPTOR"/>
    <property type="match status" value="1"/>
</dbReference>
<name>A0A914WZT6_9BILA</name>
<dbReference type="PRINTS" id="PR00237">
    <property type="entry name" value="GPCRRHODOPSN"/>
</dbReference>
<dbReference type="Pfam" id="PF00001">
    <property type="entry name" value="7tm_1"/>
    <property type="match status" value="1"/>
</dbReference>
<dbReference type="PROSITE" id="PS50262">
    <property type="entry name" value="G_PROTEIN_RECEP_F1_2"/>
    <property type="match status" value="1"/>
</dbReference>
<feature type="transmembrane region" description="Helical" evidence="8">
    <location>
        <begin position="111"/>
        <end position="131"/>
    </location>
</feature>
<feature type="transmembrane region" description="Helical" evidence="8">
    <location>
        <begin position="353"/>
        <end position="376"/>
    </location>
</feature>
<accession>A0A914WZT6</accession>
<keyword evidence="5 8" id="KW-0472">Membrane</keyword>
<feature type="transmembrane region" description="Helical" evidence="8">
    <location>
        <begin position="199"/>
        <end position="222"/>
    </location>
</feature>
<proteinExistence type="predicted"/>
<evidence type="ECO:0000256" key="3">
    <source>
        <dbReference type="ARBA" id="ARBA00022989"/>
    </source>
</evidence>
<dbReference type="SUPFAM" id="SSF81321">
    <property type="entry name" value="Family A G protein-coupled receptor-like"/>
    <property type="match status" value="1"/>
</dbReference>
<dbReference type="AlphaFoldDB" id="A0A914WZT6"/>
<comment type="subcellular location">
    <subcellularLocation>
        <location evidence="1">Membrane</location>
        <topology evidence="1">Multi-pass membrane protein</topology>
    </subcellularLocation>
</comment>
<evidence type="ECO:0000256" key="1">
    <source>
        <dbReference type="ARBA" id="ARBA00004141"/>
    </source>
</evidence>
<dbReference type="PANTHER" id="PTHR24243:SF230">
    <property type="entry name" value="G-PROTEIN COUPLED RECEPTORS FAMILY 1 PROFILE DOMAIN-CONTAINING PROTEIN"/>
    <property type="match status" value="1"/>
</dbReference>
<feature type="transmembrane region" description="Helical" evidence="8">
    <location>
        <begin position="36"/>
        <end position="58"/>
    </location>
</feature>
<dbReference type="InterPro" id="IPR000276">
    <property type="entry name" value="GPCR_Rhodpsn"/>
</dbReference>
<dbReference type="WBParaSite" id="PSAMB.scaffold574size46769.g7317.t1">
    <property type="protein sequence ID" value="PSAMB.scaffold574size46769.g7317.t1"/>
    <property type="gene ID" value="PSAMB.scaffold574size46769.g7317"/>
</dbReference>
<keyword evidence="6" id="KW-0675">Receptor</keyword>
<sequence length="412" mass="45893">MRSNNSSDGDGYGLDVGENYFTDSNDLVLTVTNLMYYIYVPLCCVVGLTGNCMVWVLIRSNRILKKLPSNIYLLTMATSSSIFLMSLFIFWLELISQTVLYSHSTFACKLVTFVAHWCDFCSVWLIVLVGFERLILLYRAKRATTVAKAKLHVITLLIAAFVFNSWILVVAKSTRNPTTNASDCDIYPEYETAYTVFNVIETVCCIAVPSVVIIISNVFVVCKLHTHMKRIPPSPTVSFRTGDFESASAGTPSHTLKSMVVTKASVAGGRSEGRFSTVSSKGTAVGVCPSAAAAAKHKKRRRSGLRFTDLQLTRSLLVVTSVFICLNLPNYIFRMTSSLLGTNDQQQSPSQTNQLLSIAVHTLLYTHHAVLFYLYIFYSPQMKKRLAPTAAKLLECYCFKTVPDFGHDDYHT</sequence>
<dbReference type="Gene3D" id="1.20.1070.10">
    <property type="entry name" value="Rhodopsin 7-helix transmembrane proteins"/>
    <property type="match status" value="1"/>
</dbReference>
<dbReference type="Proteomes" id="UP000887566">
    <property type="component" value="Unplaced"/>
</dbReference>
<reference evidence="11" key="1">
    <citation type="submission" date="2022-11" db="UniProtKB">
        <authorList>
            <consortium name="WormBaseParasite"/>
        </authorList>
    </citation>
    <scope>IDENTIFICATION</scope>
</reference>
<keyword evidence="4" id="KW-0297">G-protein coupled receptor</keyword>
<keyword evidence="2 8" id="KW-0812">Transmembrane</keyword>
<evidence type="ECO:0000256" key="4">
    <source>
        <dbReference type="ARBA" id="ARBA00023040"/>
    </source>
</evidence>
<evidence type="ECO:0000256" key="8">
    <source>
        <dbReference type="SAM" id="Phobius"/>
    </source>
</evidence>
<feature type="transmembrane region" description="Helical" evidence="8">
    <location>
        <begin position="151"/>
        <end position="171"/>
    </location>
</feature>
<organism evidence="10 11">
    <name type="scientific">Plectus sambesii</name>
    <dbReference type="NCBI Taxonomy" id="2011161"/>
    <lineage>
        <taxon>Eukaryota</taxon>
        <taxon>Metazoa</taxon>
        <taxon>Ecdysozoa</taxon>
        <taxon>Nematoda</taxon>
        <taxon>Chromadorea</taxon>
        <taxon>Plectida</taxon>
        <taxon>Plectina</taxon>
        <taxon>Plectoidea</taxon>
        <taxon>Plectidae</taxon>
        <taxon>Plectus</taxon>
    </lineage>
</organism>
<evidence type="ECO:0000259" key="9">
    <source>
        <dbReference type="PROSITE" id="PS50262"/>
    </source>
</evidence>
<feature type="domain" description="G-protein coupled receptors family 1 profile" evidence="9">
    <location>
        <begin position="50"/>
        <end position="375"/>
    </location>
</feature>
<evidence type="ECO:0000313" key="11">
    <source>
        <dbReference type="WBParaSite" id="PSAMB.scaffold574size46769.g7317.t1"/>
    </source>
</evidence>
<evidence type="ECO:0000256" key="5">
    <source>
        <dbReference type="ARBA" id="ARBA00023136"/>
    </source>
</evidence>
<feature type="transmembrane region" description="Helical" evidence="8">
    <location>
        <begin position="70"/>
        <end position="91"/>
    </location>
</feature>
<evidence type="ECO:0000256" key="7">
    <source>
        <dbReference type="ARBA" id="ARBA00023224"/>
    </source>
</evidence>
<dbReference type="InterPro" id="IPR017452">
    <property type="entry name" value="GPCR_Rhodpsn_7TM"/>
</dbReference>
<keyword evidence="7" id="KW-0807">Transducer</keyword>
<protein>
    <submittedName>
        <fullName evidence="11">G-protein coupled receptors family 1 profile domain-containing protein</fullName>
    </submittedName>
</protein>
<dbReference type="GO" id="GO:0004930">
    <property type="term" value="F:G protein-coupled receptor activity"/>
    <property type="evidence" value="ECO:0007669"/>
    <property type="project" value="UniProtKB-KW"/>
</dbReference>
<evidence type="ECO:0000256" key="6">
    <source>
        <dbReference type="ARBA" id="ARBA00023170"/>
    </source>
</evidence>
<evidence type="ECO:0000256" key="2">
    <source>
        <dbReference type="ARBA" id="ARBA00022692"/>
    </source>
</evidence>
<keyword evidence="3 8" id="KW-1133">Transmembrane helix</keyword>
<keyword evidence="10" id="KW-1185">Reference proteome</keyword>
<evidence type="ECO:0000313" key="10">
    <source>
        <dbReference type="Proteomes" id="UP000887566"/>
    </source>
</evidence>